<evidence type="ECO:0000313" key="1">
    <source>
        <dbReference type="EMBL" id="KAI8024825.1"/>
    </source>
</evidence>
<evidence type="ECO:0000313" key="2">
    <source>
        <dbReference type="Proteomes" id="UP001060215"/>
    </source>
</evidence>
<comment type="caution">
    <text evidence="1">The sequence shown here is derived from an EMBL/GenBank/DDBJ whole genome shotgun (WGS) entry which is preliminary data.</text>
</comment>
<protein>
    <submittedName>
        <fullName evidence="1">Uncharacterized protein</fullName>
    </submittedName>
</protein>
<dbReference type="Proteomes" id="UP001060215">
    <property type="component" value="Chromosome 3"/>
</dbReference>
<keyword evidence="2" id="KW-1185">Reference proteome</keyword>
<reference evidence="1 2" key="1">
    <citation type="journal article" date="2022" name="Plant J.">
        <title>Chromosome-level genome of Camellia lanceoleosa provides a valuable resource for understanding genome evolution and self-incompatibility.</title>
        <authorList>
            <person name="Gong W."/>
            <person name="Xiao S."/>
            <person name="Wang L."/>
            <person name="Liao Z."/>
            <person name="Chang Y."/>
            <person name="Mo W."/>
            <person name="Hu G."/>
            <person name="Li W."/>
            <person name="Zhao G."/>
            <person name="Zhu H."/>
            <person name="Hu X."/>
            <person name="Ji K."/>
            <person name="Xiang X."/>
            <person name="Song Q."/>
            <person name="Yuan D."/>
            <person name="Jin S."/>
            <person name="Zhang L."/>
        </authorList>
    </citation>
    <scope>NUCLEOTIDE SEQUENCE [LARGE SCALE GENOMIC DNA]</scope>
    <source>
        <strain evidence="1">SQ_2022a</strain>
    </source>
</reference>
<organism evidence="1 2">
    <name type="scientific">Camellia lanceoleosa</name>
    <dbReference type="NCBI Taxonomy" id="1840588"/>
    <lineage>
        <taxon>Eukaryota</taxon>
        <taxon>Viridiplantae</taxon>
        <taxon>Streptophyta</taxon>
        <taxon>Embryophyta</taxon>
        <taxon>Tracheophyta</taxon>
        <taxon>Spermatophyta</taxon>
        <taxon>Magnoliopsida</taxon>
        <taxon>eudicotyledons</taxon>
        <taxon>Gunneridae</taxon>
        <taxon>Pentapetalae</taxon>
        <taxon>asterids</taxon>
        <taxon>Ericales</taxon>
        <taxon>Theaceae</taxon>
        <taxon>Camellia</taxon>
    </lineage>
</organism>
<accession>A0ACC0IIT0</accession>
<gene>
    <name evidence="1" type="ORF">LOK49_LG02G00258</name>
</gene>
<sequence>MPSLAGFEAVLLSLYAAETKSRAGKPVLVSIPGVSFVPETDAEFYNPQVIFADGTFIDGSTMCIDIGYCLPKEAENYLGSHGLKNAVYSIGATNVQDDLFGQLAVCPFQLFPPPTNLDVVCASQGFVALLKESCEGAK</sequence>
<name>A0ACC0IIT0_9ERIC</name>
<proteinExistence type="predicted"/>
<dbReference type="EMBL" id="CM045760">
    <property type="protein sequence ID" value="KAI8024825.1"/>
    <property type="molecule type" value="Genomic_DNA"/>
</dbReference>